<dbReference type="EMBL" id="JAGSOH010000073">
    <property type="protein sequence ID" value="MBR7829041.1"/>
    <property type="molecule type" value="Genomic_DNA"/>
</dbReference>
<dbReference type="PROSITE" id="PS51257">
    <property type="entry name" value="PROKAR_LIPOPROTEIN"/>
    <property type="match status" value="1"/>
</dbReference>
<keyword evidence="1" id="KW-0732">Signal</keyword>
<evidence type="ECO:0000256" key="1">
    <source>
        <dbReference type="SAM" id="SignalP"/>
    </source>
</evidence>
<feature type="signal peptide" evidence="1">
    <location>
        <begin position="1"/>
        <end position="27"/>
    </location>
</feature>
<dbReference type="AlphaFoldDB" id="A0A941ECQ2"/>
<feature type="chain" id="PRO_5037980349" evidence="1">
    <location>
        <begin position="28"/>
        <end position="223"/>
    </location>
</feature>
<dbReference type="Proteomes" id="UP000676325">
    <property type="component" value="Unassembled WGS sequence"/>
</dbReference>
<sequence length="223" mass="21445">MKLRSSAATAACALTAAVALGGCSSSAASGTSAGSSTASSTASAAAGGSGAASQTTATTAASASTAATGAAGDSTAAQAAGGSTTVCQVSDLSFALGGKSASGSQWVQIVELTNKSAAVCTMDGFAGLDLVGTVDGKSGYRWPLDRSNDSYAKVVLQPGASAHFSIKYLQFAAGDGTEIGVSSLTITPPNTYSSAQLPWSAGILLQDAATHPGTYLTPIAAGS</sequence>
<gene>
    <name evidence="3" type="ORF">KDK95_22230</name>
</gene>
<proteinExistence type="predicted"/>
<evidence type="ECO:0000259" key="2">
    <source>
        <dbReference type="Pfam" id="PF14016"/>
    </source>
</evidence>
<dbReference type="Pfam" id="PF14016">
    <property type="entry name" value="DUF4232"/>
    <property type="match status" value="1"/>
</dbReference>
<dbReference type="InterPro" id="IPR025326">
    <property type="entry name" value="DUF4232"/>
</dbReference>
<evidence type="ECO:0000313" key="4">
    <source>
        <dbReference type="Proteomes" id="UP000676325"/>
    </source>
</evidence>
<reference evidence="3" key="1">
    <citation type="submission" date="2021-04" db="EMBL/GenBank/DDBJ databases">
        <title>Genome based classification of Actinospica acidithermotolerans sp. nov., an actinobacterium isolated from an Indonesian hot spring.</title>
        <authorList>
            <person name="Kusuma A.B."/>
            <person name="Putra K.E."/>
            <person name="Nafisah S."/>
            <person name="Loh J."/>
            <person name="Nouioui I."/>
            <person name="Goodfellow M."/>
        </authorList>
    </citation>
    <scope>NUCLEOTIDE SEQUENCE</scope>
    <source>
        <strain evidence="3">MGRD01-02</strain>
    </source>
</reference>
<accession>A0A941ECQ2</accession>
<keyword evidence="4" id="KW-1185">Reference proteome</keyword>
<feature type="domain" description="DUF4232" evidence="2">
    <location>
        <begin position="87"/>
        <end position="202"/>
    </location>
</feature>
<comment type="caution">
    <text evidence="3">The sequence shown here is derived from an EMBL/GenBank/DDBJ whole genome shotgun (WGS) entry which is preliminary data.</text>
</comment>
<dbReference type="RefSeq" id="WP_212520177.1">
    <property type="nucleotide sequence ID" value="NZ_JAGSOH010000073.1"/>
</dbReference>
<protein>
    <submittedName>
        <fullName evidence="3">DUF4232 domain-containing protein</fullName>
    </submittedName>
</protein>
<evidence type="ECO:0000313" key="3">
    <source>
        <dbReference type="EMBL" id="MBR7829041.1"/>
    </source>
</evidence>
<organism evidence="3 4">
    <name type="scientific">Actinospica acidithermotolerans</name>
    <dbReference type="NCBI Taxonomy" id="2828514"/>
    <lineage>
        <taxon>Bacteria</taxon>
        <taxon>Bacillati</taxon>
        <taxon>Actinomycetota</taxon>
        <taxon>Actinomycetes</taxon>
        <taxon>Catenulisporales</taxon>
        <taxon>Actinospicaceae</taxon>
        <taxon>Actinospica</taxon>
    </lineage>
</organism>
<name>A0A941ECQ2_9ACTN</name>